<gene>
    <name evidence="5" type="ORF">BG011_000187</name>
</gene>
<dbReference type="GO" id="GO:0005576">
    <property type="term" value="C:extracellular region"/>
    <property type="evidence" value="ECO:0007669"/>
    <property type="project" value="UniProtKB-SubCell"/>
</dbReference>
<name>A0A9P6PMA3_9FUNG</name>
<organism evidence="5 6">
    <name type="scientific">Mortierella polycephala</name>
    <dbReference type="NCBI Taxonomy" id="41804"/>
    <lineage>
        <taxon>Eukaryota</taxon>
        <taxon>Fungi</taxon>
        <taxon>Fungi incertae sedis</taxon>
        <taxon>Mucoromycota</taxon>
        <taxon>Mortierellomycotina</taxon>
        <taxon>Mortierellomycetes</taxon>
        <taxon>Mortierellales</taxon>
        <taxon>Mortierellaceae</taxon>
        <taxon>Mortierella</taxon>
    </lineage>
</organism>
<dbReference type="OrthoDB" id="2393824at2759"/>
<dbReference type="GO" id="GO:0043657">
    <property type="term" value="C:host cell"/>
    <property type="evidence" value="ECO:0007669"/>
    <property type="project" value="UniProtKB-SubCell"/>
</dbReference>
<feature type="domain" description="Crinkler effector protein N-terminal" evidence="4">
    <location>
        <begin position="5"/>
        <end position="107"/>
    </location>
</feature>
<dbReference type="InterPro" id="IPR045379">
    <property type="entry name" value="Crinkler_N"/>
</dbReference>
<reference evidence="5" key="1">
    <citation type="journal article" date="2020" name="Fungal Divers.">
        <title>Resolving the Mortierellaceae phylogeny through synthesis of multi-gene phylogenetics and phylogenomics.</title>
        <authorList>
            <person name="Vandepol N."/>
            <person name="Liber J."/>
            <person name="Desiro A."/>
            <person name="Na H."/>
            <person name="Kennedy M."/>
            <person name="Barry K."/>
            <person name="Grigoriev I.V."/>
            <person name="Miller A.N."/>
            <person name="O'Donnell K."/>
            <person name="Stajich J.E."/>
            <person name="Bonito G."/>
        </authorList>
    </citation>
    <scope>NUCLEOTIDE SEQUENCE</scope>
    <source>
        <strain evidence="5">KOD948</strain>
    </source>
</reference>
<dbReference type="AlphaFoldDB" id="A0A9P6PMA3"/>
<comment type="caution">
    <text evidence="5">The sequence shown here is derived from an EMBL/GenBank/DDBJ whole genome shotgun (WGS) entry which is preliminary data.</text>
</comment>
<evidence type="ECO:0000256" key="3">
    <source>
        <dbReference type="ARBA" id="ARBA00022525"/>
    </source>
</evidence>
<keyword evidence="3" id="KW-0964">Secreted</keyword>
<protein>
    <recommendedName>
        <fullName evidence="4">Crinkler effector protein N-terminal domain-containing protein</fullName>
    </recommendedName>
</protein>
<accession>A0A9P6PMA3</accession>
<dbReference type="Proteomes" id="UP000726737">
    <property type="component" value="Unassembled WGS sequence"/>
</dbReference>
<sequence length="492" mass="55301">MTNELKLICLVAGESASNAFSVKASSSLIVDELKKLIKAEKAIDFHDIDADKLTLWRVSIPDDDNDDDDFPMLLDTVHEKKKLKATNKLSKLFDAELPEDTIHILVQRPQPVHAPLPARVSTPLSGYLSDQSRPGTPLSGDLRVDIKKITDKFFAPGTPIANFLNAFVRGQGTPDHHWSYPRNLASTSILDMVKENNRPLIPVFGVSGCGKTRAVIELLSQHWGFYFNASSDDWGSSDMMTLHSTVEDYLSDTRGSSAVDRQANNAFARKTTLLLFLSRILIFRHCLNVRGSSDTFTSARWTLLQVCPHVLFKDDVFDILFRQVLKLRHYPISDLLDLVRDVYEDTKGCIIRHGCLPNIKDDTRLLVILDEAQFLGDEFNGYFQSMSSSDETPRPLLSPILHAFRDIGGHQLTLVTCGTGLSINTLFWVQSSGSGLKDSSTNFEYIEFPGWTDQESIKAYISRVRKCLLDDDSRQALDERLPQEAIDMLFED</sequence>
<proteinExistence type="predicted"/>
<dbReference type="Pfam" id="PF20147">
    <property type="entry name" value="Crinkler"/>
    <property type="match status" value="1"/>
</dbReference>
<comment type="subcellular location">
    <subcellularLocation>
        <location evidence="1">Host cell</location>
    </subcellularLocation>
    <subcellularLocation>
        <location evidence="2">Secreted</location>
    </subcellularLocation>
</comment>
<evidence type="ECO:0000256" key="1">
    <source>
        <dbReference type="ARBA" id="ARBA00004340"/>
    </source>
</evidence>
<evidence type="ECO:0000313" key="5">
    <source>
        <dbReference type="EMBL" id="KAG0248329.1"/>
    </source>
</evidence>
<evidence type="ECO:0000259" key="4">
    <source>
        <dbReference type="Pfam" id="PF20147"/>
    </source>
</evidence>
<keyword evidence="6" id="KW-1185">Reference proteome</keyword>
<evidence type="ECO:0000313" key="6">
    <source>
        <dbReference type="Proteomes" id="UP000726737"/>
    </source>
</evidence>
<dbReference type="EMBL" id="JAAAJA010001028">
    <property type="protein sequence ID" value="KAG0248329.1"/>
    <property type="molecule type" value="Genomic_DNA"/>
</dbReference>
<evidence type="ECO:0000256" key="2">
    <source>
        <dbReference type="ARBA" id="ARBA00004613"/>
    </source>
</evidence>